<name>A0A449BLN8_9MOLU</name>
<gene>
    <name evidence="3" type="ORF">NCTC10172_01200</name>
    <name evidence="4" type="ORF">NCTC10172_01427</name>
</gene>
<evidence type="ECO:0000313" key="4">
    <source>
        <dbReference type="EMBL" id="VEU83355.1"/>
    </source>
</evidence>
<keyword evidence="2" id="KW-0472">Membrane</keyword>
<geneLocation type="plasmid" evidence="4">
    <name>2</name>
</geneLocation>
<keyword evidence="4" id="KW-0614">Plasmid</keyword>
<feature type="transmembrane region" description="Helical" evidence="2">
    <location>
        <begin position="6"/>
        <end position="32"/>
    </location>
</feature>
<evidence type="ECO:0000313" key="3">
    <source>
        <dbReference type="EMBL" id="VEU83148.1"/>
    </source>
</evidence>
<organism evidence="4 5">
    <name type="scientific">Acholeplasma hippikon</name>
    <dbReference type="NCBI Taxonomy" id="264636"/>
    <lineage>
        <taxon>Bacteria</taxon>
        <taxon>Bacillati</taxon>
        <taxon>Mycoplasmatota</taxon>
        <taxon>Mollicutes</taxon>
        <taxon>Acholeplasmatales</taxon>
        <taxon>Acholeplasmataceae</taxon>
        <taxon>Acholeplasma</taxon>
    </lineage>
</organism>
<proteinExistence type="predicted"/>
<dbReference type="EMBL" id="LR215050">
    <property type="protein sequence ID" value="VEU83148.1"/>
    <property type="molecule type" value="Genomic_DNA"/>
</dbReference>
<keyword evidence="1" id="KW-0175">Coiled coil</keyword>
<evidence type="ECO:0000313" key="5">
    <source>
        <dbReference type="Proteomes" id="UP000290909"/>
    </source>
</evidence>
<accession>A0A449BLN8</accession>
<dbReference type="AlphaFoldDB" id="A0A449BLN8"/>
<keyword evidence="5" id="KW-1185">Reference proteome</keyword>
<dbReference type="Proteomes" id="UP000290909">
    <property type="component" value="Chromosome"/>
</dbReference>
<dbReference type="Proteomes" id="UP000290909">
    <property type="component" value="Plasmid 2"/>
</dbReference>
<evidence type="ECO:0000256" key="2">
    <source>
        <dbReference type="SAM" id="Phobius"/>
    </source>
</evidence>
<keyword evidence="2" id="KW-0812">Transmembrane</keyword>
<reference evidence="4 5" key="1">
    <citation type="submission" date="2019-01" db="EMBL/GenBank/DDBJ databases">
        <authorList>
            <consortium name="Pathogen Informatics"/>
        </authorList>
    </citation>
    <scope>NUCLEOTIDE SEQUENCE [LARGE SCALE GENOMIC DNA]</scope>
    <source>
        <strain evidence="4 5">NCTC10172</strain>
        <plasmid evidence="5">2</plasmid>
    </source>
</reference>
<keyword evidence="2" id="KW-1133">Transmembrane helix</keyword>
<dbReference type="KEGG" id="ahk:NCTC10172_01427"/>
<dbReference type="STRING" id="1408416.GCA_000702765_01379"/>
<evidence type="ECO:0000256" key="1">
    <source>
        <dbReference type="SAM" id="Coils"/>
    </source>
</evidence>
<dbReference type="RefSeq" id="WP_035370110.1">
    <property type="nucleotide sequence ID" value="NZ_LR215050.1"/>
</dbReference>
<protein>
    <submittedName>
        <fullName evidence="4">Uncharacterized protein</fullName>
    </submittedName>
</protein>
<sequence length="118" mass="14141">MNTDLIYSFIQILIIVVILVSCYALFWWGLFIPIRKKQALDRELDDKRKELEQIQIQKGVEWESYKDLQNQFEAMRKEYFANKNKLEEIKEENAKLEADKIKLKDTLAALKKEKDKTK</sequence>
<dbReference type="KEGG" id="ahk:NCTC10172_01200"/>
<feature type="coiled-coil region" evidence="1">
    <location>
        <begin position="37"/>
        <end position="113"/>
    </location>
</feature>
<dbReference type="EMBL" id="LR215051">
    <property type="protein sequence ID" value="VEU83355.1"/>
    <property type="molecule type" value="Genomic_DNA"/>
</dbReference>